<reference evidence="2 3" key="1">
    <citation type="submission" date="2021-07" db="EMBL/GenBank/DDBJ databases">
        <authorList>
            <person name="Palmer J.M."/>
        </authorList>
    </citation>
    <scope>NUCLEOTIDE SEQUENCE [LARGE SCALE GENOMIC DNA]</scope>
    <source>
        <strain evidence="2 3">AT_MEX2019</strain>
        <tissue evidence="2">Muscle</tissue>
    </source>
</reference>
<feature type="region of interest" description="Disordered" evidence="1">
    <location>
        <begin position="73"/>
        <end position="105"/>
    </location>
</feature>
<sequence>MALKIILRDIPAVCGVLRVIQSARKDVGTAPTSNQGIKNVGLFWPDILPCLVLLEHESGSKVMETWRGIQNGGKVNQKYQDRERSKHRLTTFTEEKKTEQLPSIS</sequence>
<accession>A0ABU7C9E7</accession>
<organism evidence="2 3">
    <name type="scientific">Ataeniobius toweri</name>
    <dbReference type="NCBI Taxonomy" id="208326"/>
    <lineage>
        <taxon>Eukaryota</taxon>
        <taxon>Metazoa</taxon>
        <taxon>Chordata</taxon>
        <taxon>Craniata</taxon>
        <taxon>Vertebrata</taxon>
        <taxon>Euteleostomi</taxon>
        <taxon>Actinopterygii</taxon>
        <taxon>Neopterygii</taxon>
        <taxon>Teleostei</taxon>
        <taxon>Neoteleostei</taxon>
        <taxon>Acanthomorphata</taxon>
        <taxon>Ovalentaria</taxon>
        <taxon>Atherinomorphae</taxon>
        <taxon>Cyprinodontiformes</taxon>
        <taxon>Goodeidae</taxon>
        <taxon>Ataeniobius</taxon>
    </lineage>
</organism>
<name>A0ABU7C9E7_9TELE</name>
<dbReference type="EMBL" id="JAHUTI010084118">
    <property type="protein sequence ID" value="MED6259503.1"/>
    <property type="molecule type" value="Genomic_DNA"/>
</dbReference>
<evidence type="ECO:0000313" key="3">
    <source>
        <dbReference type="Proteomes" id="UP001345963"/>
    </source>
</evidence>
<comment type="caution">
    <text evidence="2">The sequence shown here is derived from an EMBL/GenBank/DDBJ whole genome shotgun (WGS) entry which is preliminary data.</text>
</comment>
<evidence type="ECO:0000313" key="2">
    <source>
        <dbReference type="EMBL" id="MED6259503.1"/>
    </source>
</evidence>
<protein>
    <submittedName>
        <fullName evidence="2">Uncharacterized protein</fullName>
    </submittedName>
</protein>
<gene>
    <name evidence="2" type="ORF">ATANTOWER_024130</name>
</gene>
<dbReference type="Proteomes" id="UP001345963">
    <property type="component" value="Unassembled WGS sequence"/>
</dbReference>
<keyword evidence="3" id="KW-1185">Reference proteome</keyword>
<proteinExistence type="predicted"/>
<evidence type="ECO:0000256" key="1">
    <source>
        <dbReference type="SAM" id="MobiDB-lite"/>
    </source>
</evidence>